<evidence type="ECO:0000313" key="2">
    <source>
        <dbReference type="EMBL" id="GAA3979004.1"/>
    </source>
</evidence>
<sequence>MLTKLDEFYLQQDEPLKSAFLALRDLILAHDPDITNAWKFNMPFFLYKNKMFCYLWTHTKLQQPFIGFSEGKLINHPNLTFENRSRIKIMIINPQKELPVDTIRQVLDMAINLVKKDM</sequence>
<accession>A0ABP7QA04</accession>
<feature type="domain" description="YdhG-like" evidence="1">
    <location>
        <begin position="17"/>
        <end position="111"/>
    </location>
</feature>
<dbReference type="Proteomes" id="UP001500742">
    <property type="component" value="Unassembled WGS sequence"/>
</dbReference>
<dbReference type="SUPFAM" id="SSF159888">
    <property type="entry name" value="YdhG-like"/>
    <property type="match status" value="1"/>
</dbReference>
<dbReference type="InterPro" id="IPR014922">
    <property type="entry name" value="YdhG-like"/>
</dbReference>
<dbReference type="EMBL" id="BAAAZC010000025">
    <property type="protein sequence ID" value="GAA3979004.1"/>
    <property type="molecule type" value="Genomic_DNA"/>
</dbReference>
<name>A0ABP7QA04_9SPHI</name>
<dbReference type="Gene3D" id="3.90.1150.200">
    <property type="match status" value="1"/>
</dbReference>
<dbReference type="Pfam" id="PF08818">
    <property type="entry name" value="DUF1801"/>
    <property type="match status" value="1"/>
</dbReference>
<proteinExistence type="predicted"/>
<reference evidence="3" key="1">
    <citation type="journal article" date="2019" name="Int. J. Syst. Evol. Microbiol.">
        <title>The Global Catalogue of Microorganisms (GCM) 10K type strain sequencing project: providing services to taxonomists for standard genome sequencing and annotation.</title>
        <authorList>
            <consortium name="The Broad Institute Genomics Platform"/>
            <consortium name="The Broad Institute Genome Sequencing Center for Infectious Disease"/>
            <person name="Wu L."/>
            <person name="Ma J."/>
        </authorList>
    </citation>
    <scope>NUCLEOTIDE SEQUENCE [LARGE SCALE GENOMIC DNA]</scope>
    <source>
        <strain evidence="3">JCM 16601</strain>
    </source>
</reference>
<organism evidence="2 3">
    <name type="scientific">Mucilaginibacter dorajii</name>
    <dbReference type="NCBI Taxonomy" id="692994"/>
    <lineage>
        <taxon>Bacteria</taxon>
        <taxon>Pseudomonadati</taxon>
        <taxon>Bacteroidota</taxon>
        <taxon>Sphingobacteriia</taxon>
        <taxon>Sphingobacteriales</taxon>
        <taxon>Sphingobacteriaceae</taxon>
        <taxon>Mucilaginibacter</taxon>
    </lineage>
</organism>
<evidence type="ECO:0000313" key="3">
    <source>
        <dbReference type="Proteomes" id="UP001500742"/>
    </source>
</evidence>
<keyword evidence="3" id="KW-1185">Reference proteome</keyword>
<gene>
    <name evidence="2" type="ORF">GCM10022210_32510</name>
</gene>
<protein>
    <recommendedName>
        <fullName evidence="1">YdhG-like domain-containing protein</fullName>
    </recommendedName>
</protein>
<evidence type="ECO:0000259" key="1">
    <source>
        <dbReference type="Pfam" id="PF08818"/>
    </source>
</evidence>
<comment type="caution">
    <text evidence="2">The sequence shown here is derived from an EMBL/GenBank/DDBJ whole genome shotgun (WGS) entry which is preliminary data.</text>
</comment>
<dbReference type="RefSeq" id="WP_259088005.1">
    <property type="nucleotide sequence ID" value="NZ_BAAAZC010000025.1"/>
</dbReference>